<dbReference type="GO" id="GO:0030246">
    <property type="term" value="F:carbohydrate binding"/>
    <property type="evidence" value="ECO:0007669"/>
    <property type="project" value="UniProtKB-KW"/>
</dbReference>
<dbReference type="SMART" id="SM00034">
    <property type="entry name" value="CLECT"/>
    <property type="match status" value="1"/>
</dbReference>
<keyword evidence="3" id="KW-0812">Transmembrane</keyword>
<dbReference type="InterPro" id="IPR033992">
    <property type="entry name" value="NKR-like_CTLD"/>
</dbReference>
<dbReference type="EMBL" id="JACASF010000010">
    <property type="protein sequence ID" value="KAF6452006.1"/>
    <property type="molecule type" value="Genomic_DNA"/>
</dbReference>
<organism evidence="5 6">
    <name type="scientific">Molossus molossus</name>
    <name type="common">Pallas' mastiff bat</name>
    <name type="synonym">Vespertilio molossus</name>
    <dbReference type="NCBI Taxonomy" id="27622"/>
    <lineage>
        <taxon>Eukaryota</taxon>
        <taxon>Metazoa</taxon>
        <taxon>Chordata</taxon>
        <taxon>Craniata</taxon>
        <taxon>Vertebrata</taxon>
        <taxon>Euteleostomi</taxon>
        <taxon>Mammalia</taxon>
        <taxon>Eutheria</taxon>
        <taxon>Laurasiatheria</taxon>
        <taxon>Chiroptera</taxon>
        <taxon>Yangochiroptera</taxon>
        <taxon>Molossidae</taxon>
        <taxon>Molossus</taxon>
    </lineage>
</organism>
<comment type="caution">
    <text evidence="5">The sequence shown here is derived from an EMBL/GenBank/DDBJ whole genome shotgun (WGS) entry which is preliminary data.</text>
</comment>
<dbReference type="PANTHER" id="PTHR45710">
    <property type="entry name" value="C-TYPE LECTIN DOMAIN-CONTAINING PROTEIN 180"/>
    <property type="match status" value="1"/>
</dbReference>
<dbReference type="CDD" id="cd03593">
    <property type="entry name" value="CLECT_NK_receptors_like"/>
    <property type="match status" value="1"/>
</dbReference>
<keyword evidence="6" id="KW-1185">Reference proteome</keyword>
<feature type="domain" description="C-type lectin" evidence="4">
    <location>
        <begin position="88"/>
        <end position="192"/>
    </location>
</feature>
<dbReference type="Proteomes" id="UP000550707">
    <property type="component" value="Unassembled WGS sequence"/>
</dbReference>
<dbReference type="PROSITE" id="PS50041">
    <property type="entry name" value="C_TYPE_LECTIN_2"/>
    <property type="match status" value="1"/>
</dbReference>
<evidence type="ECO:0000259" key="4">
    <source>
        <dbReference type="PROSITE" id="PS50041"/>
    </source>
</evidence>
<dbReference type="GO" id="GO:0005886">
    <property type="term" value="C:plasma membrane"/>
    <property type="evidence" value="ECO:0007669"/>
    <property type="project" value="UniProtKB-SubCell"/>
</dbReference>
<proteinExistence type="predicted"/>
<keyword evidence="3" id="KW-0472">Membrane</keyword>
<dbReference type="InterPro" id="IPR016187">
    <property type="entry name" value="CTDL_fold"/>
</dbReference>
<accession>A0A7J8FWG9</accession>
<dbReference type="InParanoid" id="A0A7J8FWG9"/>
<protein>
    <submittedName>
        <fullName evidence="5">C-type lectin domain family 2 member A</fullName>
    </submittedName>
</protein>
<name>A0A7J8FWG9_MOLMO</name>
<evidence type="ECO:0000256" key="3">
    <source>
        <dbReference type="SAM" id="Phobius"/>
    </source>
</evidence>
<dbReference type="SUPFAM" id="SSF56436">
    <property type="entry name" value="C-type lectin-like"/>
    <property type="match status" value="1"/>
</dbReference>
<dbReference type="Pfam" id="PF00059">
    <property type="entry name" value="Lectin_C"/>
    <property type="match status" value="1"/>
</dbReference>
<evidence type="ECO:0000313" key="6">
    <source>
        <dbReference type="Proteomes" id="UP000550707"/>
    </source>
</evidence>
<dbReference type="InterPro" id="IPR001304">
    <property type="entry name" value="C-type_lectin-like"/>
</dbReference>
<reference evidence="5 6" key="1">
    <citation type="journal article" date="2020" name="Nature">
        <title>Six reference-quality genomes reveal evolution of bat adaptations.</title>
        <authorList>
            <person name="Jebb D."/>
            <person name="Huang Z."/>
            <person name="Pippel M."/>
            <person name="Hughes G.M."/>
            <person name="Lavrichenko K."/>
            <person name="Devanna P."/>
            <person name="Winkler S."/>
            <person name="Jermiin L.S."/>
            <person name="Skirmuntt E.C."/>
            <person name="Katzourakis A."/>
            <person name="Burkitt-Gray L."/>
            <person name="Ray D.A."/>
            <person name="Sullivan K.A.M."/>
            <person name="Roscito J.G."/>
            <person name="Kirilenko B.M."/>
            <person name="Davalos L.M."/>
            <person name="Corthals A.P."/>
            <person name="Power M.L."/>
            <person name="Jones G."/>
            <person name="Ransome R.D."/>
            <person name="Dechmann D.K.N."/>
            <person name="Locatelli A.G."/>
            <person name="Puechmaille S.J."/>
            <person name="Fedrigo O."/>
            <person name="Jarvis E.D."/>
            <person name="Hiller M."/>
            <person name="Vernes S.C."/>
            <person name="Myers E.W."/>
            <person name="Teeling E.C."/>
        </authorList>
    </citation>
    <scope>NUCLEOTIDE SEQUENCE [LARGE SCALE GENOMIC DNA]</scope>
    <source>
        <strain evidence="5">MMolMol1</strain>
        <tissue evidence="5">Muscle</tissue>
    </source>
</reference>
<dbReference type="PANTHER" id="PTHR45710:SF20">
    <property type="entry name" value="C-TYPE LECTIN DOMAIN FAMILY 2, MEMBER M"/>
    <property type="match status" value="1"/>
</dbReference>
<sequence length="198" mass="22498">MNIFVGAKEMGKTETENWDGTEVVEQEVKRPGKGPKKVLVISGVMCGGIAFLLWATFGFPRKLKNPRIFKEKTCAWNATLCPQGWNRIHNKCFFLSEQEKTWRDSQANCMAYHGTLVIFSSQNEVDILTYYMGPSSYWIGLKKQNASKHWIWANGDALSNRFTINGNEKCAFIFKKGISSANCKDMKKYICSREGVCP</sequence>
<evidence type="ECO:0000256" key="2">
    <source>
        <dbReference type="ARBA" id="ARBA00022734"/>
    </source>
</evidence>
<evidence type="ECO:0000256" key="1">
    <source>
        <dbReference type="ARBA" id="ARBA00004401"/>
    </source>
</evidence>
<dbReference type="AlphaFoldDB" id="A0A7J8FWG9"/>
<dbReference type="InterPro" id="IPR050828">
    <property type="entry name" value="C-type_lectin/matrix_domain"/>
</dbReference>
<dbReference type="Gene3D" id="3.10.100.10">
    <property type="entry name" value="Mannose-Binding Protein A, subunit A"/>
    <property type="match status" value="1"/>
</dbReference>
<keyword evidence="2 5" id="KW-0430">Lectin</keyword>
<dbReference type="InterPro" id="IPR016186">
    <property type="entry name" value="C-type_lectin-like/link_sf"/>
</dbReference>
<comment type="subcellular location">
    <subcellularLocation>
        <location evidence="1">Cell membrane</location>
        <topology evidence="1">Single-pass type II membrane protein</topology>
    </subcellularLocation>
</comment>
<evidence type="ECO:0000313" key="5">
    <source>
        <dbReference type="EMBL" id="KAF6452006.1"/>
    </source>
</evidence>
<keyword evidence="3" id="KW-1133">Transmembrane helix</keyword>
<feature type="transmembrane region" description="Helical" evidence="3">
    <location>
        <begin position="38"/>
        <end position="59"/>
    </location>
</feature>
<gene>
    <name evidence="5" type="ORF">HJG59_002971</name>
</gene>